<keyword evidence="2" id="KW-1185">Reference proteome</keyword>
<evidence type="ECO:0000313" key="2">
    <source>
        <dbReference type="Proteomes" id="UP000652761"/>
    </source>
</evidence>
<dbReference type="EMBL" id="NMUH01000638">
    <property type="protein sequence ID" value="MQL82536.1"/>
    <property type="molecule type" value="Genomic_DNA"/>
</dbReference>
<gene>
    <name evidence="1" type="ORF">Taro_015016</name>
</gene>
<reference evidence="1" key="1">
    <citation type="submission" date="2017-07" db="EMBL/GenBank/DDBJ databases">
        <title>Taro Niue Genome Assembly and Annotation.</title>
        <authorList>
            <person name="Atibalentja N."/>
            <person name="Keating K."/>
            <person name="Fields C.J."/>
        </authorList>
    </citation>
    <scope>NUCLEOTIDE SEQUENCE</scope>
    <source>
        <strain evidence="1">Niue_2</strain>
        <tissue evidence="1">Leaf</tissue>
    </source>
</reference>
<name>A0A843UKA8_COLES</name>
<dbReference type="Proteomes" id="UP000652761">
    <property type="component" value="Unassembled WGS sequence"/>
</dbReference>
<sequence>MLICLDNIDEIGRYNWAAVVTEMTLHKFDDFVTLVREKRSGRNTTPKRRIARREHGSAYIFGYSAALAVWFLEHTRLRHPIDREVIPRLFRWGSVLDKKLSFFVDSLQGQQIIKHLKLATIEKKAITGVRQEKIHVQTEGVAAPPYPALMGLLQGLGDEIRLLPERLQQSKSTDEAHFEALTIALTMGFNKIEKLIASTSMPQDQPTFGTDAEKCFSTPPSLTPARTFGDANASVMIVE</sequence>
<organism evidence="1 2">
    <name type="scientific">Colocasia esculenta</name>
    <name type="common">Wild taro</name>
    <name type="synonym">Arum esculentum</name>
    <dbReference type="NCBI Taxonomy" id="4460"/>
    <lineage>
        <taxon>Eukaryota</taxon>
        <taxon>Viridiplantae</taxon>
        <taxon>Streptophyta</taxon>
        <taxon>Embryophyta</taxon>
        <taxon>Tracheophyta</taxon>
        <taxon>Spermatophyta</taxon>
        <taxon>Magnoliopsida</taxon>
        <taxon>Liliopsida</taxon>
        <taxon>Araceae</taxon>
        <taxon>Aroideae</taxon>
        <taxon>Colocasieae</taxon>
        <taxon>Colocasia</taxon>
    </lineage>
</organism>
<accession>A0A843UKA8</accession>
<protein>
    <submittedName>
        <fullName evidence="1">Uncharacterized protein</fullName>
    </submittedName>
</protein>
<evidence type="ECO:0000313" key="1">
    <source>
        <dbReference type="EMBL" id="MQL82536.1"/>
    </source>
</evidence>
<proteinExistence type="predicted"/>
<dbReference type="AlphaFoldDB" id="A0A843UKA8"/>
<comment type="caution">
    <text evidence="1">The sequence shown here is derived from an EMBL/GenBank/DDBJ whole genome shotgun (WGS) entry which is preliminary data.</text>
</comment>